<sequence>MDYEVILPKKVKDSLNGIQKQYKDQILVALKGLQRSPLLGKKLWGQYKSYRSLRVGEYRIIYQVRASELLILVIKIGNRQGVY</sequence>
<dbReference type="SUPFAM" id="SSF143011">
    <property type="entry name" value="RelE-like"/>
    <property type="match status" value="1"/>
</dbReference>
<dbReference type="EMBL" id="MGJN01000009">
    <property type="protein sequence ID" value="OGN07137.1"/>
    <property type="molecule type" value="Genomic_DNA"/>
</dbReference>
<gene>
    <name evidence="2" type="ORF">A3B86_01870</name>
</gene>
<organism evidence="2 3">
    <name type="scientific">Candidatus Yanofskybacteria bacterium RIFCSPHIGHO2_02_FULL_38_22b</name>
    <dbReference type="NCBI Taxonomy" id="1802673"/>
    <lineage>
        <taxon>Bacteria</taxon>
        <taxon>Candidatus Yanofskyibacteriota</taxon>
    </lineage>
</organism>
<reference evidence="2 3" key="1">
    <citation type="journal article" date="2016" name="Nat. Commun.">
        <title>Thousands of microbial genomes shed light on interconnected biogeochemical processes in an aquifer system.</title>
        <authorList>
            <person name="Anantharaman K."/>
            <person name="Brown C.T."/>
            <person name="Hug L.A."/>
            <person name="Sharon I."/>
            <person name="Castelle C.J."/>
            <person name="Probst A.J."/>
            <person name="Thomas B.C."/>
            <person name="Singh A."/>
            <person name="Wilkins M.J."/>
            <person name="Karaoz U."/>
            <person name="Brodie E.L."/>
            <person name="Williams K.H."/>
            <person name="Hubbard S.S."/>
            <person name="Banfield J.F."/>
        </authorList>
    </citation>
    <scope>NUCLEOTIDE SEQUENCE [LARGE SCALE GENOMIC DNA]</scope>
</reference>
<dbReference type="PANTHER" id="PTHR38813">
    <property type="match status" value="1"/>
</dbReference>
<dbReference type="InterPro" id="IPR007712">
    <property type="entry name" value="RelE/ParE_toxin"/>
</dbReference>
<dbReference type="Pfam" id="PF05016">
    <property type="entry name" value="ParE_toxin"/>
    <property type="match status" value="1"/>
</dbReference>
<dbReference type="NCBIfam" id="TIGR02385">
    <property type="entry name" value="RelE_StbE"/>
    <property type="match status" value="1"/>
</dbReference>
<dbReference type="InterPro" id="IPR035093">
    <property type="entry name" value="RelE/ParE_toxin_dom_sf"/>
</dbReference>
<dbReference type="Proteomes" id="UP000176834">
    <property type="component" value="Unassembled WGS sequence"/>
</dbReference>
<dbReference type="PANTHER" id="PTHR38813:SF1">
    <property type="entry name" value="TOXIN RELE1-RELATED"/>
    <property type="match status" value="1"/>
</dbReference>
<evidence type="ECO:0008006" key="4">
    <source>
        <dbReference type="Google" id="ProtNLM"/>
    </source>
</evidence>
<dbReference type="InterPro" id="IPR052747">
    <property type="entry name" value="TA_system_RelE_toxin"/>
</dbReference>
<dbReference type="AlphaFoldDB" id="A0A1F8F1X2"/>
<evidence type="ECO:0000256" key="1">
    <source>
        <dbReference type="ARBA" id="ARBA00022649"/>
    </source>
</evidence>
<comment type="caution">
    <text evidence="2">The sequence shown here is derived from an EMBL/GenBank/DDBJ whole genome shotgun (WGS) entry which is preliminary data.</text>
</comment>
<proteinExistence type="predicted"/>
<name>A0A1F8F1X2_9BACT</name>
<evidence type="ECO:0000313" key="3">
    <source>
        <dbReference type="Proteomes" id="UP000176834"/>
    </source>
</evidence>
<dbReference type="Gene3D" id="3.30.2310.20">
    <property type="entry name" value="RelE-like"/>
    <property type="match status" value="1"/>
</dbReference>
<keyword evidence="1" id="KW-1277">Toxin-antitoxin system</keyword>
<protein>
    <recommendedName>
        <fullName evidence="4">Addiction module toxin RelE</fullName>
    </recommendedName>
</protein>
<evidence type="ECO:0000313" key="2">
    <source>
        <dbReference type="EMBL" id="OGN07137.1"/>
    </source>
</evidence>
<accession>A0A1F8F1X2</accession>